<sequence length="176" mass="18894">MEQKTELPQTDWEHAIQRVYSLLTAVILAVSLTACITVLACRMSSGIALVLAQWAAGLSALLHFAVAVMLARLAAQAVRVRKHLQSGGKHTAQSKQLRRSIRSVTGVTVLMLLPAIAASALPIALPVVIRVPEVGMVFVFLIGALLMHRITIRHACQRLAEAIPAAQQAAQRTLVA</sequence>
<evidence type="ECO:0000313" key="3">
    <source>
        <dbReference type="Proteomes" id="UP000239898"/>
    </source>
</evidence>
<dbReference type="RefSeq" id="WP_128418864.1">
    <property type="nucleotide sequence ID" value="NZ_CP049017.1"/>
</dbReference>
<dbReference type="Proteomes" id="UP000239898">
    <property type="component" value="Unassembled WGS sequence"/>
</dbReference>
<feature type="transmembrane region" description="Helical" evidence="1">
    <location>
        <begin position="20"/>
        <end position="40"/>
    </location>
</feature>
<evidence type="ECO:0000313" key="2">
    <source>
        <dbReference type="EMBL" id="PPT92962.1"/>
    </source>
</evidence>
<feature type="transmembrane region" description="Helical" evidence="1">
    <location>
        <begin position="104"/>
        <end position="128"/>
    </location>
</feature>
<keyword evidence="1" id="KW-1133">Transmembrane helix</keyword>
<dbReference type="PROSITE" id="PS51257">
    <property type="entry name" value="PROKAR_LIPOPROTEIN"/>
    <property type="match status" value="1"/>
</dbReference>
<comment type="caution">
    <text evidence="2">The sequence shown here is derived from an EMBL/GenBank/DDBJ whole genome shotgun (WGS) entry which is preliminary data.</text>
</comment>
<keyword evidence="1" id="KW-0812">Transmembrane</keyword>
<feature type="transmembrane region" description="Helical" evidence="1">
    <location>
        <begin position="52"/>
        <end position="75"/>
    </location>
</feature>
<name>A0A2S6ZL04_9XANT</name>
<protein>
    <submittedName>
        <fullName evidence="2">Uncharacterized protein</fullName>
    </submittedName>
</protein>
<reference evidence="2 3" key="1">
    <citation type="submission" date="2016-08" db="EMBL/GenBank/DDBJ databases">
        <title>Evolution of the type three secretion system and type three effector repertoires in Xanthomonas.</title>
        <authorList>
            <person name="Merda D."/>
            <person name="Briand M."/>
            <person name="Bosis E."/>
            <person name="Rousseau C."/>
            <person name="Portier P."/>
            <person name="Jacques M.-A."/>
            <person name="Fischer-Le Saux M."/>
        </authorList>
    </citation>
    <scope>NUCLEOTIDE SEQUENCE [LARGE SCALE GENOMIC DNA]</scope>
    <source>
        <strain evidence="2 3">CFBP 4691</strain>
    </source>
</reference>
<feature type="transmembrane region" description="Helical" evidence="1">
    <location>
        <begin position="134"/>
        <end position="152"/>
    </location>
</feature>
<gene>
    <name evidence="2" type="ORF">XthCFBP4691_01915</name>
</gene>
<proteinExistence type="predicted"/>
<dbReference type="EMBL" id="MIGX01000004">
    <property type="protein sequence ID" value="PPT92962.1"/>
    <property type="molecule type" value="Genomic_DNA"/>
</dbReference>
<accession>A0A2S6ZL04</accession>
<dbReference type="OrthoDB" id="6008209at2"/>
<keyword evidence="1" id="KW-0472">Membrane</keyword>
<dbReference type="AlphaFoldDB" id="A0A2S6ZL04"/>
<evidence type="ECO:0000256" key="1">
    <source>
        <dbReference type="SAM" id="Phobius"/>
    </source>
</evidence>
<keyword evidence="3" id="KW-1185">Reference proteome</keyword>
<organism evidence="2 3">
    <name type="scientific">Xanthomonas theicola</name>
    <dbReference type="NCBI Taxonomy" id="56464"/>
    <lineage>
        <taxon>Bacteria</taxon>
        <taxon>Pseudomonadati</taxon>
        <taxon>Pseudomonadota</taxon>
        <taxon>Gammaproteobacteria</taxon>
        <taxon>Lysobacterales</taxon>
        <taxon>Lysobacteraceae</taxon>
        <taxon>Xanthomonas</taxon>
    </lineage>
</organism>